<keyword evidence="6 9" id="KW-0456">Lyase</keyword>
<evidence type="ECO:0000256" key="4">
    <source>
        <dbReference type="ARBA" id="ARBA00023004"/>
    </source>
</evidence>
<evidence type="ECO:0000313" key="11">
    <source>
        <dbReference type="EMBL" id="MBC8333796.1"/>
    </source>
</evidence>
<comment type="subcellular location">
    <subcellularLocation>
        <location evidence="9 10">Cytoplasm</location>
    </subcellularLocation>
</comment>
<evidence type="ECO:0000256" key="5">
    <source>
        <dbReference type="ARBA" id="ARBA00023133"/>
    </source>
</evidence>
<evidence type="ECO:0000256" key="7">
    <source>
        <dbReference type="ARBA" id="ARBA00023244"/>
    </source>
</evidence>
<dbReference type="GO" id="GO:0006783">
    <property type="term" value="P:heme biosynthetic process"/>
    <property type="evidence" value="ECO:0007669"/>
    <property type="project" value="UniProtKB-UniRule"/>
</dbReference>
<keyword evidence="3 9" id="KW-0479">Metal-binding</keyword>
<dbReference type="GO" id="GO:0005737">
    <property type="term" value="C:cytoplasm"/>
    <property type="evidence" value="ECO:0007669"/>
    <property type="project" value="UniProtKB-SubCell"/>
</dbReference>
<dbReference type="CDD" id="cd00419">
    <property type="entry name" value="Ferrochelatase_C"/>
    <property type="match status" value="1"/>
</dbReference>
<dbReference type="FunFam" id="3.40.50.1400:FF:000002">
    <property type="entry name" value="Ferrochelatase"/>
    <property type="match status" value="1"/>
</dbReference>
<dbReference type="Gene3D" id="3.40.50.1400">
    <property type="match status" value="2"/>
</dbReference>
<evidence type="ECO:0000313" key="12">
    <source>
        <dbReference type="Proteomes" id="UP000614469"/>
    </source>
</evidence>
<evidence type="ECO:0000256" key="10">
    <source>
        <dbReference type="RuleBase" id="RU000607"/>
    </source>
</evidence>
<dbReference type="PROSITE" id="PS00534">
    <property type="entry name" value="FERROCHELATASE"/>
    <property type="match status" value="1"/>
</dbReference>
<dbReference type="InterPro" id="IPR001015">
    <property type="entry name" value="Ferrochelatase"/>
</dbReference>
<proteinExistence type="inferred from homology"/>
<organism evidence="11 12">
    <name type="scientific">Candidatus Desulfolinea nitratireducens</name>
    <dbReference type="NCBI Taxonomy" id="2841698"/>
    <lineage>
        <taxon>Bacteria</taxon>
        <taxon>Bacillati</taxon>
        <taxon>Chloroflexota</taxon>
        <taxon>Anaerolineae</taxon>
        <taxon>Anaerolineales</taxon>
        <taxon>Anaerolineales incertae sedis</taxon>
        <taxon>Candidatus Desulfolinea</taxon>
    </lineage>
</organism>
<evidence type="ECO:0000256" key="6">
    <source>
        <dbReference type="ARBA" id="ARBA00023239"/>
    </source>
</evidence>
<comment type="function">
    <text evidence="9 10">Catalyzes the ferrous insertion into protoporphyrin IX.</text>
</comment>
<evidence type="ECO:0000256" key="2">
    <source>
        <dbReference type="ARBA" id="ARBA00022490"/>
    </source>
</evidence>
<dbReference type="Pfam" id="PF00762">
    <property type="entry name" value="Ferrochelatase"/>
    <property type="match status" value="1"/>
</dbReference>
<dbReference type="PANTHER" id="PTHR11108">
    <property type="entry name" value="FERROCHELATASE"/>
    <property type="match status" value="1"/>
</dbReference>
<keyword evidence="4 9" id="KW-0408">Iron</keyword>
<dbReference type="CDD" id="cd03411">
    <property type="entry name" value="Ferrochelatase_N"/>
    <property type="match status" value="1"/>
</dbReference>
<comment type="pathway">
    <text evidence="9 10">Porphyrin-containing compound metabolism; protoheme biosynthesis; protoheme from protoporphyrin-IX: step 1/1.</text>
</comment>
<dbReference type="HAMAP" id="MF_00323">
    <property type="entry name" value="Ferrochelatase"/>
    <property type="match status" value="1"/>
</dbReference>
<dbReference type="InterPro" id="IPR033659">
    <property type="entry name" value="Ferrochelatase_N"/>
</dbReference>
<evidence type="ECO:0000256" key="3">
    <source>
        <dbReference type="ARBA" id="ARBA00022723"/>
    </source>
</evidence>
<dbReference type="EMBL" id="JACNJN010000026">
    <property type="protein sequence ID" value="MBC8333796.1"/>
    <property type="molecule type" value="Genomic_DNA"/>
</dbReference>
<evidence type="ECO:0000256" key="9">
    <source>
        <dbReference type="HAMAP-Rule" id="MF_00323"/>
    </source>
</evidence>
<keyword evidence="7 9" id="KW-0627">Porphyrin biosynthesis</keyword>
<dbReference type="GO" id="GO:0046872">
    <property type="term" value="F:metal ion binding"/>
    <property type="evidence" value="ECO:0007669"/>
    <property type="project" value="UniProtKB-KW"/>
</dbReference>
<comment type="catalytic activity">
    <reaction evidence="9 10">
        <text>heme b + 2 H(+) = protoporphyrin IX + Fe(2+)</text>
        <dbReference type="Rhea" id="RHEA:22584"/>
        <dbReference type="ChEBI" id="CHEBI:15378"/>
        <dbReference type="ChEBI" id="CHEBI:29033"/>
        <dbReference type="ChEBI" id="CHEBI:57306"/>
        <dbReference type="ChEBI" id="CHEBI:60344"/>
        <dbReference type="EC" id="4.98.1.1"/>
    </reaction>
</comment>
<dbReference type="SUPFAM" id="SSF53800">
    <property type="entry name" value="Chelatase"/>
    <property type="match status" value="1"/>
</dbReference>
<comment type="caution">
    <text evidence="11">The sequence shown here is derived from an EMBL/GenBank/DDBJ whole genome shotgun (WGS) entry which is preliminary data.</text>
</comment>
<evidence type="ECO:0000256" key="8">
    <source>
        <dbReference type="ARBA" id="ARBA00024536"/>
    </source>
</evidence>
<sequence>MINSKTPTLGILLANTGTPDAPTPKAVRRFLAQFLADPRVIELSRWVWLPLLHGIILNTRPRRSARLYSRIWDERGSPLLYHTEDLAKKLEVALRTRSPEASLSVAVGMRYGNPSIKDALAQLRERGVTDLIILPLFPQYSGTTSGTIIEAAFNELKKWRWMPSIQTINGYHDHPAYISAVATSIKEAWNQSQKPEKLMLSFHGIPKDYVTKGDPYEVECLRTAELLAAKLFLEVGDWVATFQSRLGRQEWLKPYTNEALEKFGADRLTNLNVVCPGFAVDCLETVDEIEYEGRNLFQNAGGGELRYIPALNDSELHIQALTEIIFSSGRQNA</sequence>
<accession>A0A8J6NIW4</accession>
<comment type="similarity">
    <text evidence="1 9 10">Belongs to the ferrochelatase family.</text>
</comment>
<reference evidence="11 12" key="1">
    <citation type="submission" date="2020-08" db="EMBL/GenBank/DDBJ databases">
        <title>Bridging the membrane lipid divide: bacteria of the FCB group superphylum have the potential to synthesize archaeal ether lipids.</title>
        <authorList>
            <person name="Villanueva L."/>
            <person name="Von Meijenfeldt F.A.B."/>
            <person name="Westbye A.B."/>
            <person name="Yadav S."/>
            <person name="Hopmans E.C."/>
            <person name="Dutilh B.E."/>
            <person name="Sinninghe Damste J.S."/>
        </authorList>
    </citation>
    <scope>NUCLEOTIDE SEQUENCE [LARGE SCALE GENOMIC DNA]</scope>
    <source>
        <strain evidence="11">NIOZ-UU36</strain>
    </source>
</reference>
<dbReference type="UniPathway" id="UPA00252">
    <property type="reaction ID" value="UER00325"/>
</dbReference>
<dbReference type="GO" id="GO:0004325">
    <property type="term" value="F:ferrochelatase activity"/>
    <property type="evidence" value="ECO:0007669"/>
    <property type="project" value="UniProtKB-UniRule"/>
</dbReference>
<dbReference type="EC" id="4.98.1.1" evidence="9 10"/>
<name>A0A8J6NIW4_9CHLR</name>
<feature type="binding site" evidence="9">
    <location>
        <position position="284"/>
    </location>
    <ligand>
        <name>Fe(2+)</name>
        <dbReference type="ChEBI" id="CHEBI:29033"/>
    </ligand>
</feature>
<dbReference type="PANTHER" id="PTHR11108:SF1">
    <property type="entry name" value="FERROCHELATASE, MITOCHONDRIAL"/>
    <property type="match status" value="1"/>
</dbReference>
<dbReference type="InterPro" id="IPR033644">
    <property type="entry name" value="Ferrochelatase_C"/>
</dbReference>
<dbReference type="InterPro" id="IPR019772">
    <property type="entry name" value="Ferrochelatase_AS"/>
</dbReference>
<keyword evidence="5 9" id="KW-0350">Heme biosynthesis</keyword>
<dbReference type="NCBIfam" id="TIGR00109">
    <property type="entry name" value="hemH"/>
    <property type="match status" value="1"/>
</dbReference>
<dbReference type="AlphaFoldDB" id="A0A8J6NIW4"/>
<protein>
    <recommendedName>
        <fullName evidence="9 10">Ferrochelatase</fullName>
        <ecNumber evidence="9 10">4.98.1.1</ecNumber>
    </recommendedName>
    <alternativeName>
        <fullName evidence="9">Heme synthase</fullName>
    </alternativeName>
    <alternativeName>
        <fullName evidence="9">Protoheme ferro-lyase</fullName>
    </alternativeName>
</protein>
<evidence type="ECO:0000256" key="1">
    <source>
        <dbReference type="ARBA" id="ARBA00007718"/>
    </source>
</evidence>
<feature type="binding site" evidence="9">
    <location>
        <position position="203"/>
    </location>
    <ligand>
        <name>Fe(2+)</name>
        <dbReference type="ChEBI" id="CHEBI:29033"/>
    </ligand>
</feature>
<keyword evidence="2 9" id="KW-0963">Cytoplasm</keyword>
<comment type="catalytic activity">
    <reaction evidence="8">
        <text>Fe-coproporphyrin III + 2 H(+) = coproporphyrin III + Fe(2+)</text>
        <dbReference type="Rhea" id="RHEA:49572"/>
        <dbReference type="ChEBI" id="CHEBI:15378"/>
        <dbReference type="ChEBI" id="CHEBI:29033"/>
        <dbReference type="ChEBI" id="CHEBI:68438"/>
        <dbReference type="ChEBI" id="CHEBI:131725"/>
        <dbReference type="EC" id="4.99.1.9"/>
    </reaction>
    <physiologicalReaction direction="right-to-left" evidence="8">
        <dbReference type="Rhea" id="RHEA:49574"/>
    </physiologicalReaction>
</comment>
<gene>
    <name evidence="9" type="primary">hemH</name>
    <name evidence="11" type="ORF">H8E29_00885</name>
</gene>
<dbReference type="Proteomes" id="UP000614469">
    <property type="component" value="Unassembled WGS sequence"/>
</dbReference>